<evidence type="ECO:0000256" key="1">
    <source>
        <dbReference type="SAM" id="MobiDB-lite"/>
    </source>
</evidence>
<comment type="caution">
    <text evidence="3">The sequence shown here is derived from an EMBL/GenBank/DDBJ whole genome shotgun (WGS) entry which is preliminary data.</text>
</comment>
<keyword evidence="4" id="KW-1185">Reference proteome</keyword>
<evidence type="ECO:0000256" key="2">
    <source>
        <dbReference type="SAM" id="SignalP"/>
    </source>
</evidence>
<reference evidence="4" key="1">
    <citation type="journal article" date="2019" name="Int. J. Syst. Evol. Microbiol.">
        <title>The Global Catalogue of Microorganisms (GCM) 10K type strain sequencing project: providing services to taxonomists for standard genome sequencing and annotation.</title>
        <authorList>
            <consortium name="The Broad Institute Genomics Platform"/>
            <consortium name="The Broad Institute Genome Sequencing Center for Infectious Disease"/>
            <person name="Wu L."/>
            <person name="Ma J."/>
        </authorList>
    </citation>
    <scope>NUCLEOTIDE SEQUENCE [LARGE SCALE GENOMIC DNA]</scope>
    <source>
        <strain evidence="4">JCM 17938</strain>
    </source>
</reference>
<dbReference type="EMBL" id="BAABHJ010000008">
    <property type="protein sequence ID" value="GAA4608900.1"/>
    <property type="molecule type" value="Genomic_DNA"/>
</dbReference>
<sequence>MIVGVGAAALALGIGAGTAHAATPTWQVTQTTKLPGDDVLSDVTVAPTGSTWAVGKRYVSGKTRPVVQHLSGTTWKDVKLPAGWSMPLNVVDASSSKSVWAFGSEDGSVVHWNGKKWTSAKFTGGFRATDADVVGASDVWAVNGGTTARHWNGKKWTSVKLPAHIGTVHAVSAKNIWAGGSSGDKAVVAHWNGKSWKVVKTVSLAKPEPDATTSFADITVSGKNVWAVGSQSWSCGEDGDDVCYKPLALRLTGTKSKSFVATKGVGYTKAAADGSGGLWILQGAWNPALVHVTGDAFASSAAPRPAGHDVNLTALANRAGTKTVWSVGGSFPQGDPDDPTGDGVYVRNG</sequence>
<dbReference type="SUPFAM" id="SSF50998">
    <property type="entry name" value="Quinoprotein alcohol dehydrogenase-like"/>
    <property type="match status" value="1"/>
</dbReference>
<gene>
    <name evidence="3" type="ORF">GCM10023195_35360</name>
</gene>
<dbReference type="RefSeq" id="WP_345354821.1">
    <property type="nucleotide sequence ID" value="NZ_BAABHJ010000008.1"/>
</dbReference>
<evidence type="ECO:0000313" key="3">
    <source>
        <dbReference type="EMBL" id="GAA4608900.1"/>
    </source>
</evidence>
<proteinExistence type="predicted"/>
<name>A0ABP8TM23_9ACTN</name>
<dbReference type="Proteomes" id="UP001500212">
    <property type="component" value="Unassembled WGS sequence"/>
</dbReference>
<feature type="chain" id="PRO_5047088007" evidence="2">
    <location>
        <begin position="22"/>
        <end position="349"/>
    </location>
</feature>
<dbReference type="InterPro" id="IPR011047">
    <property type="entry name" value="Quinoprotein_ADH-like_sf"/>
</dbReference>
<accession>A0ABP8TM23</accession>
<organism evidence="3 4">
    <name type="scientific">Actinoallomurus liliacearum</name>
    <dbReference type="NCBI Taxonomy" id="1080073"/>
    <lineage>
        <taxon>Bacteria</taxon>
        <taxon>Bacillati</taxon>
        <taxon>Actinomycetota</taxon>
        <taxon>Actinomycetes</taxon>
        <taxon>Streptosporangiales</taxon>
        <taxon>Thermomonosporaceae</taxon>
        <taxon>Actinoallomurus</taxon>
    </lineage>
</organism>
<protein>
    <submittedName>
        <fullName evidence="3">Uncharacterized protein</fullName>
    </submittedName>
</protein>
<keyword evidence="2" id="KW-0732">Signal</keyword>
<feature type="region of interest" description="Disordered" evidence="1">
    <location>
        <begin position="327"/>
        <end position="349"/>
    </location>
</feature>
<evidence type="ECO:0000313" key="4">
    <source>
        <dbReference type="Proteomes" id="UP001500212"/>
    </source>
</evidence>
<feature type="signal peptide" evidence="2">
    <location>
        <begin position="1"/>
        <end position="21"/>
    </location>
</feature>